<dbReference type="Gene3D" id="1.10.287.130">
    <property type="match status" value="1"/>
</dbReference>
<dbReference type="PANTHER" id="PTHR43711:SF26">
    <property type="entry name" value="SENSOR HISTIDINE KINASE RCSC"/>
    <property type="match status" value="1"/>
</dbReference>
<dbReference type="CDD" id="cd00082">
    <property type="entry name" value="HisKA"/>
    <property type="match status" value="1"/>
</dbReference>
<evidence type="ECO:0000256" key="2">
    <source>
        <dbReference type="ARBA" id="ARBA00012438"/>
    </source>
</evidence>
<dbReference type="InterPro" id="IPR004358">
    <property type="entry name" value="Sig_transdc_His_kin-like_C"/>
</dbReference>
<dbReference type="InterPro" id="IPR050736">
    <property type="entry name" value="Sensor_HK_Regulatory"/>
</dbReference>
<evidence type="ECO:0000256" key="5">
    <source>
        <dbReference type="ARBA" id="ARBA00022777"/>
    </source>
</evidence>
<dbReference type="Pfam" id="PF00512">
    <property type="entry name" value="HisKA"/>
    <property type="match status" value="1"/>
</dbReference>
<dbReference type="SUPFAM" id="SSF47384">
    <property type="entry name" value="Homodimeric domain of signal transducing histidine kinase"/>
    <property type="match status" value="1"/>
</dbReference>
<keyword evidence="6" id="KW-0902">Two-component regulatory system</keyword>
<gene>
    <name evidence="8" type="ORF">ABOZ73_03920</name>
</gene>
<keyword evidence="4" id="KW-0808">Transferase</keyword>
<evidence type="ECO:0000313" key="8">
    <source>
        <dbReference type="EMBL" id="XDO97579.1"/>
    </source>
</evidence>
<dbReference type="InterPro" id="IPR003594">
    <property type="entry name" value="HATPase_dom"/>
</dbReference>
<evidence type="ECO:0000256" key="6">
    <source>
        <dbReference type="ARBA" id="ARBA00023012"/>
    </source>
</evidence>
<protein>
    <recommendedName>
        <fullName evidence="2">histidine kinase</fullName>
        <ecNumber evidence="2">2.7.13.3</ecNumber>
    </recommendedName>
</protein>
<name>A0AB39KWC7_9CAUL</name>
<dbReference type="PRINTS" id="PR00344">
    <property type="entry name" value="BCTRLSENSOR"/>
</dbReference>
<feature type="domain" description="Histidine kinase" evidence="7">
    <location>
        <begin position="55"/>
        <end position="274"/>
    </location>
</feature>
<proteinExistence type="predicted"/>
<organism evidence="8">
    <name type="scientific">Caulobacter sp. 73W</name>
    <dbReference type="NCBI Taxonomy" id="3161137"/>
    <lineage>
        <taxon>Bacteria</taxon>
        <taxon>Pseudomonadati</taxon>
        <taxon>Pseudomonadota</taxon>
        <taxon>Alphaproteobacteria</taxon>
        <taxon>Caulobacterales</taxon>
        <taxon>Caulobacteraceae</taxon>
        <taxon>Caulobacter</taxon>
    </lineage>
</organism>
<dbReference type="SUPFAM" id="SSF55874">
    <property type="entry name" value="ATPase domain of HSP90 chaperone/DNA topoisomerase II/histidine kinase"/>
    <property type="match status" value="1"/>
</dbReference>
<dbReference type="InterPro" id="IPR036890">
    <property type="entry name" value="HATPase_C_sf"/>
</dbReference>
<dbReference type="Pfam" id="PF02518">
    <property type="entry name" value="HATPase_c"/>
    <property type="match status" value="1"/>
</dbReference>
<comment type="catalytic activity">
    <reaction evidence="1">
        <text>ATP + protein L-histidine = ADP + protein N-phospho-L-histidine.</text>
        <dbReference type="EC" id="2.7.13.3"/>
    </reaction>
</comment>
<reference evidence="8" key="1">
    <citation type="submission" date="2024-06" db="EMBL/GenBank/DDBJ databases">
        <title>Caulobacter inopinatus, sp. nov.</title>
        <authorList>
            <person name="Donachie S.P."/>
        </authorList>
    </citation>
    <scope>NUCLEOTIDE SEQUENCE</scope>
    <source>
        <strain evidence="8">73W</strain>
    </source>
</reference>
<evidence type="ECO:0000256" key="4">
    <source>
        <dbReference type="ARBA" id="ARBA00022679"/>
    </source>
</evidence>
<dbReference type="FunFam" id="1.10.287.130:FF:000001">
    <property type="entry name" value="Two-component sensor histidine kinase"/>
    <property type="match status" value="1"/>
</dbReference>
<dbReference type="SMART" id="SM00388">
    <property type="entry name" value="HisKA"/>
    <property type="match status" value="1"/>
</dbReference>
<dbReference type="InterPro" id="IPR003661">
    <property type="entry name" value="HisK_dim/P_dom"/>
</dbReference>
<evidence type="ECO:0000256" key="3">
    <source>
        <dbReference type="ARBA" id="ARBA00022553"/>
    </source>
</evidence>
<dbReference type="RefSeq" id="WP_369060897.1">
    <property type="nucleotide sequence ID" value="NZ_CP158375.1"/>
</dbReference>
<accession>A0AB39KWC7</accession>
<dbReference type="EC" id="2.7.13.3" evidence="2"/>
<dbReference type="PANTHER" id="PTHR43711">
    <property type="entry name" value="TWO-COMPONENT HISTIDINE KINASE"/>
    <property type="match status" value="1"/>
</dbReference>
<dbReference type="SMART" id="SM00387">
    <property type="entry name" value="HATPase_c"/>
    <property type="match status" value="1"/>
</dbReference>
<dbReference type="InterPro" id="IPR005467">
    <property type="entry name" value="His_kinase_dom"/>
</dbReference>
<dbReference type="Gene3D" id="3.30.565.10">
    <property type="entry name" value="Histidine kinase-like ATPase, C-terminal domain"/>
    <property type="match status" value="1"/>
</dbReference>
<dbReference type="GO" id="GO:0000155">
    <property type="term" value="F:phosphorelay sensor kinase activity"/>
    <property type="evidence" value="ECO:0007669"/>
    <property type="project" value="InterPro"/>
</dbReference>
<dbReference type="PROSITE" id="PS50109">
    <property type="entry name" value="HIS_KIN"/>
    <property type="match status" value="1"/>
</dbReference>
<keyword evidence="3" id="KW-0597">Phosphoprotein</keyword>
<dbReference type="AlphaFoldDB" id="A0AB39KWC7"/>
<sequence length="274" mass="29342">MSEKAARAALSETFGADAPAPVPARATESAATRLQRMSARRQAALDDQKRSFLRMVSHELRTPLNAIIGFSEILSSELYGPMGQPQYQEYAKLVHESGHRLLRLVNQILEIARLEGHVVDLTLAADAVAPALEEAAEPLRAELAARGAWLELIGVDADLEVRADPRGLRTIIGNLLQNAIAHTPAGAPVIVRAERDGDMVELSIEDCGEGVDPYDIPRLLRPFEQGESTLSRAAEGAGLGLPIVQLLCDAMGGTLRIVSARGEGLKAVVRLPGV</sequence>
<dbReference type="EMBL" id="CP158375">
    <property type="protein sequence ID" value="XDO97579.1"/>
    <property type="molecule type" value="Genomic_DNA"/>
</dbReference>
<dbReference type="InterPro" id="IPR036097">
    <property type="entry name" value="HisK_dim/P_sf"/>
</dbReference>
<evidence type="ECO:0000259" key="7">
    <source>
        <dbReference type="PROSITE" id="PS50109"/>
    </source>
</evidence>
<evidence type="ECO:0000256" key="1">
    <source>
        <dbReference type="ARBA" id="ARBA00000085"/>
    </source>
</evidence>
<keyword evidence="5 8" id="KW-0418">Kinase</keyword>